<dbReference type="AlphaFoldDB" id="A0A8C0MAZ5"/>
<dbReference type="PANTHER" id="PTHR28586:SF1">
    <property type="entry name" value="PROTEIN PAXX"/>
    <property type="match status" value="1"/>
</dbReference>
<proteinExistence type="predicted"/>
<dbReference type="PANTHER" id="PTHR28586">
    <property type="entry name" value="PROTEIN PAXX"/>
    <property type="match status" value="1"/>
</dbReference>
<dbReference type="InterPro" id="IPR054134">
    <property type="entry name" value="PAXX_N"/>
</dbReference>
<name>A0A8C0MAZ5_CANLF</name>
<dbReference type="OrthoDB" id="5969703at2759"/>
<protein>
    <submittedName>
        <fullName evidence="1">PAXX non-homologous end joining factor</fullName>
    </submittedName>
</protein>
<reference evidence="1" key="2">
    <citation type="submission" date="2025-08" db="UniProtKB">
        <authorList>
            <consortium name="Ensembl"/>
        </authorList>
    </citation>
    <scope>IDENTIFICATION</scope>
</reference>
<dbReference type="GO" id="GO:0006303">
    <property type="term" value="P:double-strand break repair via nonhomologous end joining"/>
    <property type="evidence" value="ECO:0007669"/>
    <property type="project" value="InterPro"/>
</dbReference>
<gene>
    <name evidence="1" type="primary">PAXX</name>
</gene>
<dbReference type="Proteomes" id="UP000694429">
    <property type="component" value="Chromosome 9"/>
</dbReference>
<evidence type="ECO:0000313" key="2">
    <source>
        <dbReference type="Proteomes" id="UP000694429"/>
    </source>
</evidence>
<reference evidence="1" key="1">
    <citation type="submission" date="2019-03" db="EMBL/GenBank/DDBJ databases">
        <authorList>
            <person name="Warren W.C."/>
            <person name="Johnson G.S."/>
        </authorList>
    </citation>
    <scope>NUCLEOTIDE SEQUENCE [LARGE SCALE GENOMIC DNA]</scope>
    <source>
        <strain evidence="1">Basenji</strain>
    </source>
</reference>
<dbReference type="InterPro" id="IPR027873">
    <property type="entry name" value="PAXX"/>
</dbReference>
<dbReference type="CDD" id="cd22286">
    <property type="entry name" value="HD_PAXX_N"/>
    <property type="match status" value="1"/>
</dbReference>
<evidence type="ECO:0000313" key="1">
    <source>
        <dbReference type="Ensembl" id="ENSCAFP00030007413.1"/>
    </source>
</evidence>
<accession>A0A8C0MAZ5</accession>
<dbReference type="Pfam" id="PF15384">
    <property type="entry name" value="PAXX"/>
    <property type="match status" value="1"/>
</dbReference>
<sequence length="315" mass="32994">MVPPPLSSALCTLPPGPGPPRFVCYCEGEGREDGGPGGFNVYVTDAAELWSTCFTADSLAALKARFGLSAAEDITPRFRAACEQQAVTFTLQEDKASLTLPGGPSAVDLNLSRVPGPEAASRLQALTLSLAEQVCILKRQLAGGVRRGCPESLPGSPCACLHSWLCSSAVEVTAASPRKSPCQVGPQLFLPGKACHLQVWLGLCSSLCTSMTPEQDSNSRIGILTLECTRLRNSLPSCFPQTRILRELALDLGSGGGVQASPSSTLASRGTPSLLLPPVPRVKTWMAVAGPITPQCHLLFSPSKKPAAGVDFESP</sequence>
<organism evidence="1 2">
    <name type="scientific">Canis lupus familiaris</name>
    <name type="common">Dog</name>
    <name type="synonym">Canis familiaris</name>
    <dbReference type="NCBI Taxonomy" id="9615"/>
    <lineage>
        <taxon>Eukaryota</taxon>
        <taxon>Metazoa</taxon>
        <taxon>Chordata</taxon>
        <taxon>Craniata</taxon>
        <taxon>Vertebrata</taxon>
        <taxon>Euteleostomi</taxon>
        <taxon>Mammalia</taxon>
        <taxon>Eutheria</taxon>
        <taxon>Laurasiatheria</taxon>
        <taxon>Carnivora</taxon>
        <taxon>Caniformia</taxon>
        <taxon>Canidae</taxon>
        <taxon>Canis</taxon>
    </lineage>
</organism>
<dbReference type="Ensembl" id="ENSCAFT00030008442.1">
    <property type="protein sequence ID" value="ENSCAFP00030007413.1"/>
    <property type="gene ID" value="ENSCAFG00030004607.1"/>
</dbReference>